<accession>A0ABW9A696</accession>
<dbReference type="Pfam" id="PF11162">
    <property type="entry name" value="DUF2946"/>
    <property type="match status" value="1"/>
</dbReference>
<dbReference type="InterPro" id="IPR021333">
    <property type="entry name" value="DUF2946"/>
</dbReference>
<keyword evidence="2" id="KW-1185">Reference proteome</keyword>
<comment type="caution">
    <text evidence="1">The sequence shown here is derived from an EMBL/GenBank/DDBJ whole genome shotgun (WGS) entry which is preliminary data.</text>
</comment>
<protein>
    <submittedName>
        <fullName evidence="1">DUF2946 family protein</fullName>
    </submittedName>
</protein>
<sequence length="138" mass="14346">MNIGRPVQRRISWIALLAVLVMLLAPAISGTLAIAGVRSGFDALAMQICSVSQTRQVQVLAGDSTAGKNSAPQNQKQINSACPYCSGHAGAPLPPAALDFSLAFDGDGLPLSPLFPASFHPRFAGSSERSRAPPAHLI</sequence>
<name>A0ABW9A696_9BURK</name>
<dbReference type="EMBL" id="JAQQFM010000003">
    <property type="protein sequence ID" value="MFL9923971.1"/>
    <property type="molecule type" value="Genomic_DNA"/>
</dbReference>
<reference evidence="1 2" key="1">
    <citation type="journal article" date="2024" name="Chem. Sci.">
        <title>Discovery of megapolipeptins by genome mining of a Burkholderiales bacteria collection.</title>
        <authorList>
            <person name="Paulo B.S."/>
            <person name="Recchia M.J.J."/>
            <person name="Lee S."/>
            <person name="Fergusson C.H."/>
            <person name="Romanowski S.B."/>
            <person name="Hernandez A."/>
            <person name="Krull N."/>
            <person name="Liu D.Y."/>
            <person name="Cavanagh H."/>
            <person name="Bos A."/>
            <person name="Gray C.A."/>
            <person name="Murphy B.T."/>
            <person name="Linington R.G."/>
            <person name="Eustaquio A.S."/>
        </authorList>
    </citation>
    <scope>NUCLEOTIDE SEQUENCE [LARGE SCALE GENOMIC DNA]</scope>
    <source>
        <strain evidence="1 2">RL21-008-BIB-A</strain>
    </source>
</reference>
<organism evidence="1 2">
    <name type="scientific">Herbaspirillum lusitanum</name>
    <dbReference type="NCBI Taxonomy" id="213312"/>
    <lineage>
        <taxon>Bacteria</taxon>
        <taxon>Pseudomonadati</taxon>
        <taxon>Pseudomonadota</taxon>
        <taxon>Betaproteobacteria</taxon>
        <taxon>Burkholderiales</taxon>
        <taxon>Oxalobacteraceae</taxon>
        <taxon>Herbaspirillum</taxon>
    </lineage>
</organism>
<dbReference type="RefSeq" id="WP_408156142.1">
    <property type="nucleotide sequence ID" value="NZ_JAQQFM010000003.1"/>
</dbReference>
<gene>
    <name evidence="1" type="ORF">PQR62_06840</name>
</gene>
<evidence type="ECO:0000313" key="2">
    <source>
        <dbReference type="Proteomes" id="UP001629246"/>
    </source>
</evidence>
<dbReference type="Proteomes" id="UP001629246">
    <property type="component" value="Unassembled WGS sequence"/>
</dbReference>
<evidence type="ECO:0000313" key="1">
    <source>
        <dbReference type="EMBL" id="MFL9923971.1"/>
    </source>
</evidence>
<proteinExistence type="predicted"/>